<evidence type="ECO:0000313" key="3">
    <source>
        <dbReference type="Proteomes" id="UP001610335"/>
    </source>
</evidence>
<keyword evidence="1" id="KW-0472">Membrane</keyword>
<accession>A0ABR4IE04</accession>
<gene>
    <name evidence="2" type="ORF">BDW59DRAFT_68844</name>
</gene>
<reference evidence="2 3" key="1">
    <citation type="submission" date="2024-07" db="EMBL/GenBank/DDBJ databases">
        <title>Section-level genome sequencing and comparative genomics of Aspergillus sections Usti and Cavernicolus.</title>
        <authorList>
            <consortium name="Lawrence Berkeley National Laboratory"/>
            <person name="Nybo J.L."/>
            <person name="Vesth T.C."/>
            <person name="Theobald S."/>
            <person name="Frisvad J.C."/>
            <person name="Larsen T.O."/>
            <person name="Kjaerboelling I."/>
            <person name="Rothschild-Mancinelli K."/>
            <person name="Lyhne E.K."/>
            <person name="Kogle M.E."/>
            <person name="Barry K."/>
            <person name="Clum A."/>
            <person name="Na H."/>
            <person name="Ledsgaard L."/>
            <person name="Lin J."/>
            <person name="Lipzen A."/>
            <person name="Kuo A."/>
            <person name="Riley R."/>
            <person name="Mondo S."/>
            <person name="LaButti K."/>
            <person name="Haridas S."/>
            <person name="Pangalinan J."/>
            <person name="Salamov A.A."/>
            <person name="Simmons B.A."/>
            <person name="Magnuson J.K."/>
            <person name="Chen J."/>
            <person name="Drula E."/>
            <person name="Henrissat B."/>
            <person name="Wiebenga A."/>
            <person name="Lubbers R.J."/>
            <person name="Gomes A.C."/>
            <person name="Makela M.R."/>
            <person name="Stajich J."/>
            <person name="Grigoriev I.V."/>
            <person name="Mortensen U.H."/>
            <person name="De vries R.P."/>
            <person name="Baker S.E."/>
            <person name="Andersen M.R."/>
        </authorList>
    </citation>
    <scope>NUCLEOTIDE SEQUENCE [LARGE SCALE GENOMIC DNA]</scope>
    <source>
        <strain evidence="2 3">CBS 600.67</strain>
    </source>
</reference>
<sequence>MLSRLCLSYYPYLSHLALPYFLQTLISSLPYLTFAHSSFRQRHPLLYMLLLLPTKACCW</sequence>
<keyword evidence="1" id="KW-1133">Transmembrane helix</keyword>
<keyword evidence="1" id="KW-0812">Transmembrane</keyword>
<protein>
    <submittedName>
        <fullName evidence="2">Uncharacterized protein</fullName>
    </submittedName>
</protein>
<dbReference type="EMBL" id="JBFXLS010000033">
    <property type="protein sequence ID" value="KAL2825979.1"/>
    <property type="molecule type" value="Genomic_DNA"/>
</dbReference>
<organism evidence="2 3">
    <name type="scientific">Aspergillus cavernicola</name>
    <dbReference type="NCBI Taxonomy" id="176166"/>
    <lineage>
        <taxon>Eukaryota</taxon>
        <taxon>Fungi</taxon>
        <taxon>Dikarya</taxon>
        <taxon>Ascomycota</taxon>
        <taxon>Pezizomycotina</taxon>
        <taxon>Eurotiomycetes</taxon>
        <taxon>Eurotiomycetidae</taxon>
        <taxon>Eurotiales</taxon>
        <taxon>Aspergillaceae</taxon>
        <taxon>Aspergillus</taxon>
        <taxon>Aspergillus subgen. Nidulantes</taxon>
    </lineage>
</organism>
<keyword evidence="3" id="KW-1185">Reference proteome</keyword>
<dbReference type="Proteomes" id="UP001610335">
    <property type="component" value="Unassembled WGS sequence"/>
</dbReference>
<proteinExistence type="predicted"/>
<name>A0ABR4IE04_9EURO</name>
<comment type="caution">
    <text evidence="2">The sequence shown here is derived from an EMBL/GenBank/DDBJ whole genome shotgun (WGS) entry which is preliminary data.</text>
</comment>
<evidence type="ECO:0000256" key="1">
    <source>
        <dbReference type="SAM" id="Phobius"/>
    </source>
</evidence>
<evidence type="ECO:0000313" key="2">
    <source>
        <dbReference type="EMBL" id="KAL2825979.1"/>
    </source>
</evidence>
<feature type="transmembrane region" description="Helical" evidence="1">
    <location>
        <begin position="20"/>
        <end position="39"/>
    </location>
</feature>